<dbReference type="AlphaFoldDB" id="A0A174BA22"/>
<protein>
    <recommendedName>
        <fullName evidence="3">Chloramphenicol resistance protein</fullName>
    </recommendedName>
</protein>
<accession>A0A174BA22</accession>
<evidence type="ECO:0000313" key="2">
    <source>
        <dbReference type="Proteomes" id="UP000095787"/>
    </source>
</evidence>
<organism evidence="1 2">
    <name type="scientific">[Ruminococcus] torques</name>
    <dbReference type="NCBI Taxonomy" id="33039"/>
    <lineage>
        <taxon>Bacteria</taxon>
        <taxon>Bacillati</taxon>
        <taxon>Bacillota</taxon>
        <taxon>Clostridia</taxon>
        <taxon>Lachnospirales</taxon>
        <taxon>Lachnospiraceae</taxon>
        <taxon>Mediterraneibacter</taxon>
    </lineage>
</organism>
<proteinExistence type="predicted"/>
<dbReference type="EMBL" id="CYZO01000014">
    <property type="protein sequence ID" value="CUN96586.1"/>
    <property type="molecule type" value="Genomic_DNA"/>
</dbReference>
<evidence type="ECO:0000313" key="1">
    <source>
        <dbReference type="EMBL" id="CUN96586.1"/>
    </source>
</evidence>
<reference evidence="1 2" key="1">
    <citation type="submission" date="2015-09" db="EMBL/GenBank/DDBJ databases">
        <authorList>
            <consortium name="Pathogen Informatics"/>
        </authorList>
    </citation>
    <scope>NUCLEOTIDE SEQUENCE [LARGE SCALE GENOMIC DNA]</scope>
    <source>
        <strain evidence="1 2">2789STDY5834841</strain>
    </source>
</reference>
<gene>
    <name evidence="1" type="ORF">ERS852456_01263</name>
</gene>
<dbReference type="Proteomes" id="UP000095787">
    <property type="component" value="Unassembled WGS sequence"/>
</dbReference>
<evidence type="ECO:0008006" key="3">
    <source>
        <dbReference type="Google" id="ProtNLM"/>
    </source>
</evidence>
<sequence>MSVAVKVKEFIETCPFLKEFEQATFPVVNMDVLEDQPTMYSIEETPADPIIKRYANGDSVRQYVFSLCSRELYGPAENEDTAKFYEKFSDWLEDCTREGILPVLSGQLQSKSIRATTNGYLYDNEGTSCQYRIQCQFIYFKRR</sequence>
<dbReference type="RefSeq" id="WP_055158831.1">
    <property type="nucleotide sequence ID" value="NZ_CYZO01000014.1"/>
</dbReference>
<name>A0A174BA22_9FIRM</name>